<feature type="domain" description="Signal transduction histidine kinase internal region" evidence="2">
    <location>
        <begin position="160"/>
        <end position="233"/>
    </location>
</feature>
<dbReference type="EMBL" id="SNWM01000001">
    <property type="protein sequence ID" value="TDO24559.1"/>
    <property type="molecule type" value="Genomic_DNA"/>
</dbReference>
<evidence type="ECO:0000259" key="2">
    <source>
        <dbReference type="Pfam" id="PF06580"/>
    </source>
</evidence>
<feature type="transmembrane region" description="Helical" evidence="1">
    <location>
        <begin position="80"/>
        <end position="100"/>
    </location>
</feature>
<accession>A0A4R6IQF3</accession>
<dbReference type="PANTHER" id="PTHR34220">
    <property type="entry name" value="SENSOR HISTIDINE KINASE YPDA"/>
    <property type="match status" value="1"/>
</dbReference>
<dbReference type="Gene3D" id="3.30.565.10">
    <property type="entry name" value="Histidine kinase-like ATPase, C-terminal domain"/>
    <property type="match status" value="1"/>
</dbReference>
<feature type="transmembrane region" description="Helical" evidence="1">
    <location>
        <begin position="112"/>
        <end position="130"/>
    </location>
</feature>
<protein>
    <submittedName>
        <fullName evidence="3">Histidine kinase</fullName>
    </submittedName>
</protein>
<feature type="transmembrane region" description="Helical" evidence="1">
    <location>
        <begin position="39"/>
        <end position="59"/>
    </location>
</feature>
<proteinExistence type="predicted"/>
<name>A0A4R6IQF3_9SPHI</name>
<evidence type="ECO:0000313" key="4">
    <source>
        <dbReference type="Proteomes" id="UP000295499"/>
    </source>
</evidence>
<dbReference type="InterPro" id="IPR036890">
    <property type="entry name" value="HATPase_C_sf"/>
</dbReference>
<organism evidence="3 4">
    <name type="scientific">Pedobacter duraquae</name>
    <dbReference type="NCBI Taxonomy" id="425511"/>
    <lineage>
        <taxon>Bacteria</taxon>
        <taxon>Pseudomonadati</taxon>
        <taxon>Bacteroidota</taxon>
        <taxon>Sphingobacteriia</taxon>
        <taxon>Sphingobacteriales</taxon>
        <taxon>Sphingobacteriaceae</taxon>
        <taxon>Pedobacter</taxon>
    </lineage>
</organism>
<dbReference type="GO" id="GO:0016020">
    <property type="term" value="C:membrane"/>
    <property type="evidence" value="ECO:0007669"/>
    <property type="project" value="InterPro"/>
</dbReference>
<dbReference type="AlphaFoldDB" id="A0A4R6IQF3"/>
<feature type="transmembrane region" description="Helical" evidence="1">
    <location>
        <begin position="12"/>
        <end position="33"/>
    </location>
</feature>
<sequence length="345" mass="39634">MPHNLPTKRLNRLSLLLAAIIGIIFHIIISHNSSAQSNYYFTLFTVLGVILVGFSDVITMVQLAKLYKPQSLKFRIYRNVITYPVSVLIYLLVWPVIALLAGKKWSYDDIELFLAFFGSGLVINTMIMILHDSVMLYEHKLHSELELSRLQIANAEATNQLLKQQIQPHFLFNALNTLKALYNSDTQAGDTYLVHMAAFLRASVFRRSTNISSLEDELELLNDYLVMQQIRFGVALDCRVTITTQMKKKYTLPTFSLQPLLENAIKHNNFTQQDPLIITVFQEGDWLIFRNNIQQKKIRTESTNYGLANLSDRSRLCSGEEIRIEEDGKMFSVSIKMLKNEANNY</sequence>
<keyword evidence="1" id="KW-0472">Membrane</keyword>
<dbReference type="InterPro" id="IPR050640">
    <property type="entry name" value="Bact_2-comp_sensor_kinase"/>
</dbReference>
<keyword evidence="3" id="KW-0808">Transferase</keyword>
<dbReference type="OrthoDB" id="9809908at2"/>
<reference evidence="3 4" key="1">
    <citation type="submission" date="2019-03" db="EMBL/GenBank/DDBJ databases">
        <title>Genomic Encyclopedia of Archaeal and Bacterial Type Strains, Phase II (KMG-II): from individual species to whole genera.</title>
        <authorList>
            <person name="Goeker M."/>
        </authorList>
    </citation>
    <scope>NUCLEOTIDE SEQUENCE [LARGE SCALE GENOMIC DNA]</scope>
    <source>
        <strain evidence="3 4">DSM 19034</strain>
    </source>
</reference>
<dbReference type="PANTHER" id="PTHR34220:SF7">
    <property type="entry name" value="SENSOR HISTIDINE KINASE YPDA"/>
    <property type="match status" value="1"/>
</dbReference>
<comment type="caution">
    <text evidence="3">The sequence shown here is derived from an EMBL/GenBank/DDBJ whole genome shotgun (WGS) entry which is preliminary data.</text>
</comment>
<dbReference type="GO" id="GO:0000155">
    <property type="term" value="F:phosphorelay sensor kinase activity"/>
    <property type="evidence" value="ECO:0007669"/>
    <property type="project" value="InterPro"/>
</dbReference>
<dbReference type="RefSeq" id="WP_133552653.1">
    <property type="nucleotide sequence ID" value="NZ_SNWM01000001.1"/>
</dbReference>
<gene>
    <name evidence="3" type="ORF">CLV32_0848</name>
</gene>
<evidence type="ECO:0000256" key="1">
    <source>
        <dbReference type="SAM" id="Phobius"/>
    </source>
</evidence>
<keyword evidence="3" id="KW-0418">Kinase</keyword>
<evidence type="ECO:0000313" key="3">
    <source>
        <dbReference type="EMBL" id="TDO24559.1"/>
    </source>
</evidence>
<keyword evidence="4" id="KW-1185">Reference proteome</keyword>
<dbReference type="InterPro" id="IPR010559">
    <property type="entry name" value="Sig_transdc_His_kin_internal"/>
</dbReference>
<dbReference type="Pfam" id="PF06580">
    <property type="entry name" value="His_kinase"/>
    <property type="match status" value="1"/>
</dbReference>
<dbReference type="Proteomes" id="UP000295499">
    <property type="component" value="Unassembled WGS sequence"/>
</dbReference>
<keyword evidence="1" id="KW-1133">Transmembrane helix</keyword>
<keyword evidence="1" id="KW-0812">Transmembrane</keyword>